<name>X1TWG2_9ZZZZ</name>
<dbReference type="AlphaFoldDB" id="X1TWG2"/>
<comment type="caution">
    <text evidence="1">The sequence shown here is derived from an EMBL/GenBank/DDBJ whole genome shotgun (WGS) entry which is preliminary data.</text>
</comment>
<organism evidence="1">
    <name type="scientific">marine sediment metagenome</name>
    <dbReference type="NCBI Taxonomy" id="412755"/>
    <lineage>
        <taxon>unclassified sequences</taxon>
        <taxon>metagenomes</taxon>
        <taxon>ecological metagenomes</taxon>
    </lineage>
</organism>
<protein>
    <submittedName>
        <fullName evidence="1">Uncharacterized protein</fullName>
    </submittedName>
</protein>
<dbReference type="EMBL" id="BARW01011128">
    <property type="protein sequence ID" value="GAI84374.1"/>
    <property type="molecule type" value="Genomic_DNA"/>
</dbReference>
<proteinExistence type="predicted"/>
<accession>X1TWG2</accession>
<sequence length="44" mass="5076">MNIKKPKFETTTLWDFPNQNYGDKPHGNNKYSGVTPAFMEPAIF</sequence>
<evidence type="ECO:0000313" key="1">
    <source>
        <dbReference type="EMBL" id="GAI84374.1"/>
    </source>
</evidence>
<gene>
    <name evidence="1" type="ORF">S12H4_21596</name>
</gene>
<reference evidence="1" key="1">
    <citation type="journal article" date="2014" name="Front. Microbiol.">
        <title>High frequency of phylogenetically diverse reductive dehalogenase-homologous genes in deep subseafloor sedimentary metagenomes.</title>
        <authorList>
            <person name="Kawai M."/>
            <person name="Futagami T."/>
            <person name="Toyoda A."/>
            <person name="Takaki Y."/>
            <person name="Nishi S."/>
            <person name="Hori S."/>
            <person name="Arai W."/>
            <person name="Tsubouchi T."/>
            <person name="Morono Y."/>
            <person name="Uchiyama I."/>
            <person name="Ito T."/>
            <person name="Fujiyama A."/>
            <person name="Inagaki F."/>
            <person name="Takami H."/>
        </authorList>
    </citation>
    <scope>NUCLEOTIDE SEQUENCE</scope>
    <source>
        <strain evidence="1">Expedition CK06-06</strain>
    </source>
</reference>